<dbReference type="EMBL" id="CP022163">
    <property type="protein sequence ID" value="ATB34501.1"/>
    <property type="molecule type" value="Genomic_DNA"/>
</dbReference>
<sequence>MKARILALLPATLLSAQTWAAEPLATQKADLDGDGKPESIALHWNEGKGSFTLKVGKASFTSPESGLQGGALEVVDLLDAGDKWKEVAVSSGFTDGDKRIFLFGFDGKSVKPLGEVHSLGEVKGNGIVLSQIWMGFWNRTEKYLLDRKTWSVSRVAQPLYYVGKQAKVKQTFPLGHSRKDSTPIANLAAGTAIEVLAAEVPERQGEEVFYLVKSVTGLLGWTSNKELLAKTEGLPFAGPAPVVDGSPSSR</sequence>
<feature type="signal peptide" evidence="1">
    <location>
        <begin position="1"/>
        <end position="20"/>
    </location>
</feature>
<dbReference type="AlphaFoldDB" id="A0A250ITM1"/>
<feature type="chain" id="PRO_5012128710" evidence="1">
    <location>
        <begin position="21"/>
        <end position="250"/>
    </location>
</feature>
<keyword evidence="3" id="KW-1185">Reference proteome</keyword>
<name>A0A250ITM1_9BACT</name>
<evidence type="ECO:0000313" key="3">
    <source>
        <dbReference type="Proteomes" id="UP000217289"/>
    </source>
</evidence>
<reference evidence="2 3" key="1">
    <citation type="submission" date="2017-06" db="EMBL/GenBank/DDBJ databases">
        <authorList>
            <person name="Kim H.J."/>
            <person name="Triplett B.A."/>
        </authorList>
    </citation>
    <scope>NUCLEOTIDE SEQUENCE [LARGE SCALE GENOMIC DNA]</scope>
    <source>
        <strain evidence="2 3">DSM 14713</strain>
    </source>
</reference>
<dbReference type="KEGG" id="mbd:MEBOL_008006"/>
<gene>
    <name evidence="2" type="ORF">MEBOL_008006</name>
</gene>
<dbReference type="RefSeq" id="WP_095982388.1">
    <property type="nucleotide sequence ID" value="NZ_CP022163.1"/>
</dbReference>
<organism evidence="2 3">
    <name type="scientific">Melittangium boletus DSM 14713</name>
    <dbReference type="NCBI Taxonomy" id="1294270"/>
    <lineage>
        <taxon>Bacteria</taxon>
        <taxon>Pseudomonadati</taxon>
        <taxon>Myxococcota</taxon>
        <taxon>Myxococcia</taxon>
        <taxon>Myxococcales</taxon>
        <taxon>Cystobacterineae</taxon>
        <taxon>Archangiaceae</taxon>
        <taxon>Melittangium</taxon>
    </lineage>
</organism>
<protein>
    <submittedName>
        <fullName evidence="2">Uncharacterized protein</fullName>
    </submittedName>
</protein>
<evidence type="ECO:0000256" key="1">
    <source>
        <dbReference type="SAM" id="SignalP"/>
    </source>
</evidence>
<dbReference type="OrthoDB" id="1715597at2"/>
<keyword evidence="1" id="KW-0732">Signal</keyword>
<dbReference type="Proteomes" id="UP000217289">
    <property type="component" value="Chromosome"/>
</dbReference>
<proteinExistence type="predicted"/>
<accession>A0A250ITM1</accession>
<evidence type="ECO:0000313" key="2">
    <source>
        <dbReference type="EMBL" id="ATB34501.1"/>
    </source>
</evidence>